<dbReference type="Proteomes" id="UP000008144">
    <property type="component" value="Chromosome 14"/>
</dbReference>
<keyword evidence="5" id="KW-1185">Reference proteome</keyword>
<dbReference type="InParanoid" id="F7AMU0"/>
<evidence type="ECO:0000313" key="4">
    <source>
        <dbReference type="Ensembl" id="ENSCINP00000003502.3"/>
    </source>
</evidence>
<evidence type="ECO:0000256" key="2">
    <source>
        <dbReference type="SAM" id="SignalP"/>
    </source>
</evidence>
<sequence>QTVALVAALLFLAKEVSPYGTGAPAAACVTMTPKHVNPSQTAASPYSISVSVNNYKPGDTVTVTVSDSRAADAAGFRGILMQARNPGAEVPLGTWVNPPTDTKLTKCTVDGDSVTHANTNLKSSGTVFKWKAPNKNVGTVQFVATVAEMKEKFWLKLLANKAITYNSAKNLRMNTVYLAITAIVALKALM</sequence>
<dbReference type="STRING" id="7719.ENSCINP00000003502"/>
<dbReference type="Pfam" id="PF02014">
    <property type="entry name" value="Reeler"/>
    <property type="match status" value="1"/>
</dbReference>
<dbReference type="InterPro" id="IPR042307">
    <property type="entry name" value="Reeler_sf"/>
</dbReference>
<evidence type="ECO:0000256" key="1">
    <source>
        <dbReference type="ARBA" id="ARBA00009195"/>
    </source>
</evidence>
<dbReference type="PANTHER" id="PTHR45828">
    <property type="entry name" value="CYTOCHROME B561/FERRIC REDUCTASE TRANSMEMBRANE"/>
    <property type="match status" value="1"/>
</dbReference>
<dbReference type="PANTHER" id="PTHR45828:SF33">
    <property type="entry name" value="DOMON DOMAIN-CONTAINING PROTEIN"/>
    <property type="match status" value="1"/>
</dbReference>
<dbReference type="AlphaFoldDB" id="F7AMU0"/>
<feature type="chain" id="PRO_5003347892" description="Reelin domain-containing protein" evidence="2">
    <location>
        <begin position="19"/>
        <end position="190"/>
    </location>
</feature>
<comment type="similarity">
    <text evidence="1">Belongs to the FRRS1 family.</text>
</comment>
<dbReference type="PROSITE" id="PS51019">
    <property type="entry name" value="REELIN"/>
    <property type="match status" value="1"/>
</dbReference>
<accession>F7AMU0</accession>
<reference evidence="4" key="2">
    <citation type="journal article" date="2008" name="Genome Biol.">
        <title>Improved genome assembly and evidence-based global gene model set for the chordate Ciona intestinalis: new insight into intron and operon populations.</title>
        <authorList>
            <person name="Satou Y."/>
            <person name="Mineta K."/>
            <person name="Ogasawara M."/>
            <person name="Sasakura Y."/>
            <person name="Shoguchi E."/>
            <person name="Ueno K."/>
            <person name="Yamada L."/>
            <person name="Matsumoto J."/>
            <person name="Wasserscheid J."/>
            <person name="Dewar K."/>
            <person name="Wiley G.B."/>
            <person name="Macmil S.L."/>
            <person name="Roe B.A."/>
            <person name="Zeller R.W."/>
            <person name="Hastings K.E."/>
            <person name="Lemaire P."/>
            <person name="Lindquist E."/>
            <person name="Endo T."/>
            <person name="Hotta K."/>
            <person name="Inaba K."/>
        </authorList>
    </citation>
    <scope>NUCLEOTIDE SEQUENCE [LARGE SCALE GENOMIC DNA]</scope>
    <source>
        <strain evidence="4">wild type</strain>
    </source>
</reference>
<evidence type="ECO:0000259" key="3">
    <source>
        <dbReference type="PROSITE" id="PS51019"/>
    </source>
</evidence>
<dbReference type="Ensembl" id="ENSCINT00000003502.3">
    <property type="protein sequence ID" value="ENSCINP00000003502.3"/>
    <property type="gene ID" value="ENSCING00000000718.3"/>
</dbReference>
<dbReference type="InterPro" id="IPR051237">
    <property type="entry name" value="Ferric-chelate_Red/DefProt"/>
</dbReference>
<protein>
    <recommendedName>
        <fullName evidence="3">Reelin domain-containing protein</fullName>
    </recommendedName>
</protein>
<keyword evidence="2" id="KW-0732">Signal</keyword>
<dbReference type="EMBL" id="EAAA01001204">
    <property type="status" value="NOT_ANNOTATED_CDS"/>
    <property type="molecule type" value="Genomic_DNA"/>
</dbReference>
<dbReference type="Gene3D" id="2.60.40.4060">
    <property type="entry name" value="Reeler domain"/>
    <property type="match status" value="1"/>
</dbReference>
<reference evidence="4" key="4">
    <citation type="submission" date="2025-09" db="UniProtKB">
        <authorList>
            <consortium name="Ensembl"/>
        </authorList>
    </citation>
    <scope>IDENTIFICATION</scope>
</reference>
<dbReference type="CDD" id="cd08544">
    <property type="entry name" value="Reeler"/>
    <property type="match status" value="1"/>
</dbReference>
<name>F7AMU0_CIOIN</name>
<feature type="domain" description="Reelin" evidence="3">
    <location>
        <begin position="5"/>
        <end position="175"/>
    </location>
</feature>
<feature type="signal peptide" evidence="2">
    <location>
        <begin position="1"/>
        <end position="18"/>
    </location>
</feature>
<organism evidence="4 5">
    <name type="scientific">Ciona intestinalis</name>
    <name type="common">Transparent sea squirt</name>
    <name type="synonym">Ascidia intestinalis</name>
    <dbReference type="NCBI Taxonomy" id="7719"/>
    <lineage>
        <taxon>Eukaryota</taxon>
        <taxon>Metazoa</taxon>
        <taxon>Chordata</taxon>
        <taxon>Tunicata</taxon>
        <taxon>Ascidiacea</taxon>
        <taxon>Phlebobranchia</taxon>
        <taxon>Cionidae</taxon>
        <taxon>Ciona</taxon>
    </lineage>
</organism>
<proteinExistence type="inferred from homology"/>
<dbReference type="HOGENOM" id="CLU_091827_1_0_1"/>
<evidence type="ECO:0000313" key="5">
    <source>
        <dbReference type="Proteomes" id="UP000008144"/>
    </source>
</evidence>
<reference evidence="4" key="3">
    <citation type="submission" date="2025-08" db="UniProtKB">
        <authorList>
            <consortium name="Ensembl"/>
        </authorList>
    </citation>
    <scope>IDENTIFICATION</scope>
</reference>
<dbReference type="GeneTree" id="ENSGT00940000165599"/>
<dbReference type="GO" id="GO:0016020">
    <property type="term" value="C:membrane"/>
    <property type="evidence" value="ECO:0000318"/>
    <property type="project" value="GO_Central"/>
</dbReference>
<dbReference type="InterPro" id="IPR002861">
    <property type="entry name" value="Reeler_dom"/>
</dbReference>
<dbReference type="FunFam" id="2.60.40.4060:FF:000003">
    <property type="entry name" value="Ferric chelate reductase 1"/>
    <property type="match status" value="1"/>
</dbReference>
<reference evidence="5" key="1">
    <citation type="journal article" date="2002" name="Science">
        <title>The draft genome of Ciona intestinalis: insights into chordate and vertebrate origins.</title>
        <authorList>
            <person name="Dehal P."/>
            <person name="Satou Y."/>
            <person name="Campbell R.K."/>
            <person name="Chapman J."/>
            <person name="Degnan B."/>
            <person name="De Tomaso A."/>
            <person name="Davidson B."/>
            <person name="Di Gregorio A."/>
            <person name="Gelpke M."/>
            <person name="Goodstein D.M."/>
            <person name="Harafuji N."/>
            <person name="Hastings K.E."/>
            <person name="Ho I."/>
            <person name="Hotta K."/>
            <person name="Huang W."/>
            <person name="Kawashima T."/>
            <person name="Lemaire P."/>
            <person name="Martinez D."/>
            <person name="Meinertzhagen I.A."/>
            <person name="Necula S."/>
            <person name="Nonaka M."/>
            <person name="Putnam N."/>
            <person name="Rash S."/>
            <person name="Saiga H."/>
            <person name="Satake M."/>
            <person name="Terry A."/>
            <person name="Yamada L."/>
            <person name="Wang H.G."/>
            <person name="Awazu S."/>
            <person name="Azumi K."/>
            <person name="Boore J."/>
            <person name="Branno M."/>
            <person name="Chin-Bow S."/>
            <person name="DeSantis R."/>
            <person name="Doyle S."/>
            <person name="Francino P."/>
            <person name="Keys D.N."/>
            <person name="Haga S."/>
            <person name="Hayashi H."/>
            <person name="Hino K."/>
            <person name="Imai K.S."/>
            <person name="Inaba K."/>
            <person name="Kano S."/>
            <person name="Kobayashi K."/>
            <person name="Kobayashi M."/>
            <person name="Lee B.I."/>
            <person name="Makabe K.W."/>
            <person name="Manohar C."/>
            <person name="Matassi G."/>
            <person name="Medina M."/>
            <person name="Mochizuki Y."/>
            <person name="Mount S."/>
            <person name="Morishita T."/>
            <person name="Miura S."/>
            <person name="Nakayama A."/>
            <person name="Nishizaka S."/>
            <person name="Nomoto H."/>
            <person name="Ohta F."/>
            <person name="Oishi K."/>
            <person name="Rigoutsos I."/>
            <person name="Sano M."/>
            <person name="Sasaki A."/>
            <person name="Sasakura Y."/>
            <person name="Shoguchi E."/>
            <person name="Shin-i T."/>
            <person name="Spagnuolo A."/>
            <person name="Stainier D."/>
            <person name="Suzuki M.M."/>
            <person name="Tassy O."/>
            <person name="Takatori N."/>
            <person name="Tokuoka M."/>
            <person name="Yagi K."/>
            <person name="Yoshizaki F."/>
            <person name="Wada S."/>
            <person name="Zhang C."/>
            <person name="Hyatt P.D."/>
            <person name="Larimer F."/>
            <person name="Detter C."/>
            <person name="Doggett N."/>
            <person name="Glavina T."/>
            <person name="Hawkins T."/>
            <person name="Richardson P."/>
            <person name="Lucas S."/>
            <person name="Kohara Y."/>
            <person name="Levine M."/>
            <person name="Satoh N."/>
            <person name="Rokhsar D.S."/>
        </authorList>
    </citation>
    <scope>NUCLEOTIDE SEQUENCE [LARGE SCALE GENOMIC DNA]</scope>
</reference>
<dbReference type="OMA" id="NSAWGHA"/>